<dbReference type="InterPro" id="IPR000742">
    <property type="entry name" value="EGF"/>
</dbReference>
<reference evidence="3" key="1">
    <citation type="journal article" date="2014" name="PLoS Genet.">
        <title>The Genome of Spironucleus salmonicida Highlights a Fish Pathogen Adapted to Fluctuating Environments.</title>
        <authorList>
            <person name="Xu F."/>
            <person name="Jerlstrom-Hultqvist J."/>
            <person name="Einarsson E."/>
            <person name="Astvaldsson A."/>
            <person name="Svard S.G."/>
            <person name="Andersson J.O."/>
        </authorList>
    </citation>
    <scope>NUCLEOTIDE SEQUENCE</scope>
</reference>
<dbReference type="SMART" id="SM00181">
    <property type="entry name" value="EGF"/>
    <property type="match status" value="7"/>
</dbReference>
<dbReference type="SMART" id="SM00261">
    <property type="entry name" value="FU"/>
    <property type="match status" value="6"/>
</dbReference>
<feature type="domain" description="EGF-like" evidence="2">
    <location>
        <begin position="179"/>
        <end position="219"/>
    </location>
</feature>
<dbReference type="Gene3D" id="2.10.220.10">
    <property type="entry name" value="Hormone Receptor, Insulin-like Growth Factor Receptor 1, Chain A, domain 2"/>
    <property type="match status" value="1"/>
</dbReference>
<feature type="domain" description="EGF-like" evidence="2">
    <location>
        <begin position="107"/>
        <end position="145"/>
    </location>
</feature>
<protein>
    <submittedName>
        <fullName evidence="3">Cysteine-rich membrane protein 2</fullName>
    </submittedName>
</protein>
<dbReference type="AlphaFoldDB" id="V6LJU5"/>
<dbReference type="InterPro" id="IPR052798">
    <property type="entry name" value="Giardia_VSA"/>
</dbReference>
<accession>V6LJU5</accession>
<feature type="domain" description="EGF-like" evidence="2">
    <location>
        <begin position="29"/>
        <end position="68"/>
    </location>
</feature>
<keyword evidence="1" id="KW-0472">Membrane</keyword>
<organism evidence="3">
    <name type="scientific">Spironucleus salmonicida</name>
    <dbReference type="NCBI Taxonomy" id="348837"/>
    <lineage>
        <taxon>Eukaryota</taxon>
        <taxon>Metamonada</taxon>
        <taxon>Diplomonadida</taxon>
        <taxon>Hexamitidae</taxon>
        <taxon>Hexamitinae</taxon>
        <taxon>Spironucleus</taxon>
    </lineage>
</organism>
<evidence type="ECO:0000256" key="1">
    <source>
        <dbReference type="SAM" id="Phobius"/>
    </source>
</evidence>
<dbReference type="InterPro" id="IPR006212">
    <property type="entry name" value="Furin_repeat"/>
</dbReference>
<dbReference type="InterPro" id="IPR009030">
    <property type="entry name" value="Growth_fac_rcpt_cys_sf"/>
</dbReference>
<feature type="domain" description="EGF-like" evidence="2">
    <location>
        <begin position="321"/>
        <end position="359"/>
    </location>
</feature>
<name>V6LJU5_9EUKA</name>
<dbReference type="VEuPathDB" id="GiardiaDB:SS50377_21810"/>
<evidence type="ECO:0000259" key="2">
    <source>
        <dbReference type="SMART" id="SM00181"/>
    </source>
</evidence>
<dbReference type="PANTHER" id="PTHR23275:SF100">
    <property type="entry name" value="EGF-LIKE DOMAIN-CONTAINING PROTEIN"/>
    <property type="match status" value="1"/>
</dbReference>
<dbReference type="SUPFAM" id="SSF57184">
    <property type="entry name" value="Growth factor receptor domain"/>
    <property type="match status" value="3"/>
</dbReference>
<feature type="domain" description="EGF-like" evidence="2">
    <location>
        <begin position="220"/>
        <end position="256"/>
    </location>
</feature>
<dbReference type="EMBL" id="KI546108">
    <property type="protein sequence ID" value="EST44802.1"/>
    <property type="molecule type" value="Genomic_DNA"/>
</dbReference>
<proteinExistence type="predicted"/>
<feature type="transmembrane region" description="Helical" evidence="1">
    <location>
        <begin position="465"/>
        <end position="491"/>
    </location>
</feature>
<evidence type="ECO:0000313" key="3">
    <source>
        <dbReference type="EMBL" id="EST44802.1"/>
    </source>
</evidence>
<dbReference type="PANTHER" id="PTHR23275">
    <property type="entry name" value="CABRIOLET.-RELATED"/>
    <property type="match status" value="1"/>
</dbReference>
<keyword evidence="1" id="KW-0812">Transmembrane</keyword>
<feature type="domain" description="EGF-like" evidence="2">
    <location>
        <begin position="272"/>
        <end position="307"/>
    </location>
</feature>
<sequence>MSACTTTDNCSIQEYCHSKICTSCNSISPCVCSTTSKPSSLPGCLKCAQANTCTECASGLFLSTNTCVENCPSGTYVTASAQCIACSNSTPAIGCICGKQAVQYCVSCDKNLCNTCHINFELDSNTHKCVKCKKGFTSPDGKSCIEFNCPDDCLTCADPKKCDQCELTFTLNTGNSCTPCFANCGKCTINMGTTEVPAPTTCTTCLDGFFIQNGGLHCQECGIKSCKTCTHTTLPFPIITCDTCTDGYHLEGGFCVICSPKSSINLASKVCTCGSDTTGNCGNCSSNSDHCGYCLIGYGLNLDGTCTKCAGVFPVVGPLGNCVSNETCFDVQCVDCGNSIDSCRKCRDGFQLDITGVCVKICTIKLQNGQFCRQNEDLTIDPVVNFCPVDGPLIQTITTACYCGGTTENCANCSGSTINQCGSCLKGYSLDEDHNCSLCASGYQRDMSNLLCVPSGGNSSSGLSLGWIIGISVTGCLLLCTLIVGLIVWFVRRGKIGIYENQMSDATLSRFWLAQSLITVTMRFTISRFSDEIVRIN</sequence>
<keyword evidence="1" id="KW-1133">Transmembrane helix</keyword>
<feature type="domain" description="EGF-like" evidence="2">
    <location>
        <begin position="412"/>
        <end position="453"/>
    </location>
</feature>
<gene>
    <name evidence="3" type="ORF">SS50377_15311</name>
</gene>